<reference evidence="1 2" key="1">
    <citation type="journal article" date="2022" name="G3 (Bethesda)">
        <title>Whole-genome sequence and methylome profiling of the almond [Prunus dulcis (Mill.) D.A. Webb] cultivar 'Nonpareil'.</title>
        <authorList>
            <person name="D'Amico-Willman K.M."/>
            <person name="Ouma W.Z."/>
            <person name="Meulia T."/>
            <person name="Sideli G.M."/>
            <person name="Gradziel T.M."/>
            <person name="Fresnedo-Ramirez J."/>
        </authorList>
    </citation>
    <scope>NUCLEOTIDE SEQUENCE [LARGE SCALE GENOMIC DNA]</scope>
    <source>
        <strain evidence="1">Clone GOH B32 T37-40</strain>
    </source>
</reference>
<proteinExistence type="predicted"/>
<organism evidence="1 2">
    <name type="scientific">Prunus dulcis</name>
    <name type="common">Almond</name>
    <name type="synonym">Amygdalus dulcis</name>
    <dbReference type="NCBI Taxonomy" id="3755"/>
    <lineage>
        <taxon>Eukaryota</taxon>
        <taxon>Viridiplantae</taxon>
        <taxon>Streptophyta</taxon>
        <taxon>Embryophyta</taxon>
        <taxon>Tracheophyta</taxon>
        <taxon>Spermatophyta</taxon>
        <taxon>Magnoliopsida</taxon>
        <taxon>eudicotyledons</taxon>
        <taxon>Gunneridae</taxon>
        <taxon>Pentapetalae</taxon>
        <taxon>rosids</taxon>
        <taxon>fabids</taxon>
        <taxon>Rosales</taxon>
        <taxon>Rosaceae</taxon>
        <taxon>Amygdaloideae</taxon>
        <taxon>Amygdaleae</taxon>
        <taxon>Prunus</taxon>
    </lineage>
</organism>
<dbReference type="AlphaFoldDB" id="A0AAD4UZ42"/>
<evidence type="ECO:0000313" key="2">
    <source>
        <dbReference type="Proteomes" id="UP001054821"/>
    </source>
</evidence>
<sequence length="151" mass="17169">MALRFAGKLLGVNQDERTFNVKSNEVSENEGGEAEGVVNFGNKLTGKAKFEVTGNKKTLCQTLLVRGGNRIEPPLEERNRTSNCQDRLGNIGDQHRTEEIIAEYRRRTEKSIWFWSVTARGKDRGLRYEAVRYGLVDDFPFSNIGCRRGRT</sequence>
<accession>A0AAD4UZ42</accession>
<dbReference type="Proteomes" id="UP001054821">
    <property type="component" value="Chromosome 8"/>
</dbReference>
<protein>
    <submittedName>
        <fullName evidence="1">Uncharacterized protein</fullName>
    </submittedName>
</protein>
<keyword evidence="2" id="KW-1185">Reference proteome</keyword>
<comment type="caution">
    <text evidence="1">The sequence shown here is derived from an EMBL/GenBank/DDBJ whole genome shotgun (WGS) entry which is preliminary data.</text>
</comment>
<dbReference type="EMBL" id="JAJFAZ020000008">
    <property type="protein sequence ID" value="KAI5314711.1"/>
    <property type="molecule type" value="Genomic_DNA"/>
</dbReference>
<evidence type="ECO:0000313" key="1">
    <source>
        <dbReference type="EMBL" id="KAI5314711.1"/>
    </source>
</evidence>
<name>A0AAD4UZ42_PRUDU</name>
<gene>
    <name evidence="1" type="ORF">L3X38_043887</name>
</gene>